<keyword evidence="2" id="KW-1185">Reference proteome</keyword>
<protein>
    <submittedName>
        <fullName evidence="1">Uncharacterized protein</fullName>
    </submittedName>
</protein>
<evidence type="ECO:0000313" key="2">
    <source>
        <dbReference type="Proteomes" id="UP000276133"/>
    </source>
</evidence>
<sequence length="61" mass="7098">MSPHTSHYLVVTFLVIFKFNDMSLNGFKILCPPITDIVVMYIPTMSLIADRYIEQIMFNKV</sequence>
<gene>
    <name evidence="1" type="ORF">BpHYR1_014346</name>
</gene>
<dbReference type="EMBL" id="REGN01007089">
    <property type="protein sequence ID" value="RNA07315.1"/>
    <property type="molecule type" value="Genomic_DNA"/>
</dbReference>
<evidence type="ECO:0000313" key="1">
    <source>
        <dbReference type="EMBL" id="RNA07315.1"/>
    </source>
</evidence>
<name>A0A3M7Q8N5_BRAPC</name>
<reference evidence="1 2" key="1">
    <citation type="journal article" date="2018" name="Sci. Rep.">
        <title>Genomic signatures of local adaptation to the degree of environmental predictability in rotifers.</title>
        <authorList>
            <person name="Franch-Gras L."/>
            <person name="Hahn C."/>
            <person name="Garcia-Roger E.M."/>
            <person name="Carmona M.J."/>
            <person name="Serra M."/>
            <person name="Gomez A."/>
        </authorList>
    </citation>
    <scope>NUCLEOTIDE SEQUENCE [LARGE SCALE GENOMIC DNA]</scope>
    <source>
        <strain evidence="1">HYR1</strain>
    </source>
</reference>
<dbReference type="AlphaFoldDB" id="A0A3M7Q8N5"/>
<dbReference type="Proteomes" id="UP000276133">
    <property type="component" value="Unassembled WGS sequence"/>
</dbReference>
<comment type="caution">
    <text evidence="1">The sequence shown here is derived from an EMBL/GenBank/DDBJ whole genome shotgun (WGS) entry which is preliminary data.</text>
</comment>
<accession>A0A3M7Q8N5</accession>
<proteinExistence type="predicted"/>
<organism evidence="1 2">
    <name type="scientific">Brachionus plicatilis</name>
    <name type="common">Marine rotifer</name>
    <name type="synonym">Brachionus muelleri</name>
    <dbReference type="NCBI Taxonomy" id="10195"/>
    <lineage>
        <taxon>Eukaryota</taxon>
        <taxon>Metazoa</taxon>
        <taxon>Spiralia</taxon>
        <taxon>Gnathifera</taxon>
        <taxon>Rotifera</taxon>
        <taxon>Eurotatoria</taxon>
        <taxon>Monogononta</taxon>
        <taxon>Pseudotrocha</taxon>
        <taxon>Ploima</taxon>
        <taxon>Brachionidae</taxon>
        <taxon>Brachionus</taxon>
    </lineage>
</organism>